<comment type="similarity">
    <text evidence="1">Belongs to the cytochrome P450 family.</text>
</comment>
<evidence type="ECO:0000256" key="6">
    <source>
        <dbReference type="SAM" id="MobiDB-lite"/>
    </source>
</evidence>
<dbReference type="OrthoDB" id="1470350at2759"/>
<dbReference type="PANTHER" id="PTHR24305">
    <property type="entry name" value="CYTOCHROME P450"/>
    <property type="match status" value="1"/>
</dbReference>
<reference evidence="7" key="1">
    <citation type="journal article" date="2020" name="bioRxiv">
        <title>Whole genome comparisons of ergot fungi reveals the divergence and evolution of species within the genus Claviceps are the result of varying mechanisms driving genome evolution and host range expansion.</title>
        <authorList>
            <person name="Wyka S.A."/>
            <person name="Mondo S.J."/>
            <person name="Liu M."/>
            <person name="Dettman J."/>
            <person name="Nalam V."/>
            <person name="Broders K.D."/>
        </authorList>
    </citation>
    <scope>NUCLEOTIDE SEQUENCE</scope>
    <source>
        <strain evidence="7">CCC 602</strain>
    </source>
</reference>
<sequence length="504" mass="55529">MVLGFWAENGKLSSDIHVLNALLFPFVARVSGMAELKHGGMFRISWLFNQEAVVVASPSAIAEILVSKSYRFEKPGFVRRYLAILLGWSLLTAEGDDHVRQRRNMLPAFSFRHIKSLYPVFWAKSREVVLAMRAACDDERGRGGPAEMDVFRWASRCTLDIIGLAAAGVEVGAISDDENPLAKSYKLQPSSADFAVMALLAFFPDWVVIRLPLSRVRSAARASVEINQVCRNMIREEKKKKKKKEQISKQEEGDDGRERNRPRMNILEVALASGLFSDEQLADQMMSFLSAGHDTTAAALAWTMYMLARKPHAQARLRAEVREQVPSITGEITSAQVDGMAYLKAVCSETLRTHSPVAQTIRVANSDTTIQGQLVPRGSLLFILPWMTNVDPQLWGADAAEWKPERWLRPDQGGTGSSKAAHAASGGAANNYAFMTFLHGPRSCLGAALARAELACLVAAWVGSFSFELADDSMMDEGNVKATPSVVAKPWGGLRMKVRVVDGW</sequence>
<proteinExistence type="inferred from homology"/>
<dbReference type="GO" id="GO:0016705">
    <property type="term" value="F:oxidoreductase activity, acting on paired donors, with incorporation or reduction of molecular oxygen"/>
    <property type="evidence" value="ECO:0007669"/>
    <property type="project" value="InterPro"/>
</dbReference>
<dbReference type="GO" id="GO:0020037">
    <property type="term" value="F:heme binding"/>
    <property type="evidence" value="ECO:0007669"/>
    <property type="project" value="InterPro"/>
</dbReference>
<keyword evidence="4 5" id="KW-0408">Iron</keyword>
<dbReference type="PRINTS" id="PR00463">
    <property type="entry name" value="EP450I"/>
</dbReference>
<evidence type="ECO:0008006" key="9">
    <source>
        <dbReference type="Google" id="ProtNLM"/>
    </source>
</evidence>
<dbReference type="CDD" id="cd11069">
    <property type="entry name" value="CYP_FUM15-like"/>
    <property type="match status" value="1"/>
</dbReference>
<dbReference type="Pfam" id="PF00067">
    <property type="entry name" value="p450"/>
    <property type="match status" value="1"/>
</dbReference>
<evidence type="ECO:0000256" key="5">
    <source>
        <dbReference type="PIRSR" id="PIRSR602401-1"/>
    </source>
</evidence>
<feature type="region of interest" description="Disordered" evidence="6">
    <location>
        <begin position="237"/>
        <end position="261"/>
    </location>
</feature>
<keyword evidence="2 5" id="KW-0349">Heme</keyword>
<dbReference type="GO" id="GO:0004497">
    <property type="term" value="F:monooxygenase activity"/>
    <property type="evidence" value="ECO:0007669"/>
    <property type="project" value="InterPro"/>
</dbReference>
<keyword evidence="8" id="KW-1185">Reference proteome</keyword>
<comment type="cofactor">
    <cofactor evidence="5">
        <name>heme</name>
        <dbReference type="ChEBI" id="CHEBI:30413"/>
    </cofactor>
</comment>
<dbReference type="InterPro" id="IPR036396">
    <property type="entry name" value="Cyt_P450_sf"/>
</dbReference>
<keyword evidence="3 5" id="KW-0479">Metal-binding</keyword>
<dbReference type="InterPro" id="IPR050121">
    <property type="entry name" value="Cytochrome_P450_monoxygenase"/>
</dbReference>
<feature type="compositionally biased region" description="Basic and acidic residues" evidence="6">
    <location>
        <begin position="245"/>
        <end position="261"/>
    </location>
</feature>
<accession>A0A9P7NG86</accession>
<dbReference type="PANTHER" id="PTHR24305:SF166">
    <property type="entry name" value="CYTOCHROME P450 12A4, MITOCHONDRIAL-RELATED"/>
    <property type="match status" value="1"/>
</dbReference>
<evidence type="ECO:0000256" key="1">
    <source>
        <dbReference type="ARBA" id="ARBA00010617"/>
    </source>
</evidence>
<dbReference type="InterPro" id="IPR001128">
    <property type="entry name" value="Cyt_P450"/>
</dbReference>
<evidence type="ECO:0000313" key="7">
    <source>
        <dbReference type="EMBL" id="KAG6017518.1"/>
    </source>
</evidence>
<protein>
    <recommendedName>
        <fullName evidence="9">Isotrichodermin C-15 hydroxylase (Cytochrome P-450 monooxygenase CYP65A1)</fullName>
    </recommendedName>
</protein>
<organism evidence="7 8">
    <name type="scientific">Claviceps pusilla</name>
    <dbReference type="NCBI Taxonomy" id="123648"/>
    <lineage>
        <taxon>Eukaryota</taxon>
        <taxon>Fungi</taxon>
        <taxon>Dikarya</taxon>
        <taxon>Ascomycota</taxon>
        <taxon>Pezizomycotina</taxon>
        <taxon>Sordariomycetes</taxon>
        <taxon>Hypocreomycetidae</taxon>
        <taxon>Hypocreales</taxon>
        <taxon>Clavicipitaceae</taxon>
        <taxon>Claviceps</taxon>
    </lineage>
</organism>
<dbReference type="Gene3D" id="1.10.630.10">
    <property type="entry name" value="Cytochrome P450"/>
    <property type="match status" value="1"/>
</dbReference>
<dbReference type="InterPro" id="IPR002401">
    <property type="entry name" value="Cyt_P450_E_grp-I"/>
</dbReference>
<evidence type="ECO:0000256" key="2">
    <source>
        <dbReference type="ARBA" id="ARBA00022617"/>
    </source>
</evidence>
<dbReference type="Proteomes" id="UP000748025">
    <property type="component" value="Unassembled WGS sequence"/>
</dbReference>
<comment type="caution">
    <text evidence="7">The sequence shown here is derived from an EMBL/GenBank/DDBJ whole genome shotgun (WGS) entry which is preliminary data.</text>
</comment>
<dbReference type="PRINTS" id="PR00385">
    <property type="entry name" value="P450"/>
</dbReference>
<evidence type="ECO:0000256" key="4">
    <source>
        <dbReference type="ARBA" id="ARBA00023004"/>
    </source>
</evidence>
<feature type="binding site" description="axial binding residue" evidence="5">
    <location>
        <position position="444"/>
    </location>
    <ligand>
        <name>heme</name>
        <dbReference type="ChEBI" id="CHEBI:30413"/>
    </ligand>
    <ligandPart>
        <name>Fe</name>
        <dbReference type="ChEBI" id="CHEBI:18248"/>
    </ligandPart>
</feature>
<evidence type="ECO:0000256" key="3">
    <source>
        <dbReference type="ARBA" id="ARBA00022723"/>
    </source>
</evidence>
<dbReference type="SUPFAM" id="SSF48264">
    <property type="entry name" value="Cytochrome P450"/>
    <property type="match status" value="1"/>
</dbReference>
<gene>
    <name evidence="7" type="ORF">E4U43_000995</name>
</gene>
<evidence type="ECO:0000313" key="8">
    <source>
        <dbReference type="Proteomes" id="UP000748025"/>
    </source>
</evidence>
<name>A0A9P7NG86_9HYPO</name>
<dbReference type="AlphaFoldDB" id="A0A9P7NG86"/>
<dbReference type="EMBL" id="SRPW01000131">
    <property type="protein sequence ID" value="KAG6017518.1"/>
    <property type="molecule type" value="Genomic_DNA"/>
</dbReference>
<dbReference type="GO" id="GO:0005506">
    <property type="term" value="F:iron ion binding"/>
    <property type="evidence" value="ECO:0007669"/>
    <property type="project" value="InterPro"/>
</dbReference>